<feature type="region of interest" description="Disordered" evidence="1">
    <location>
        <begin position="1"/>
        <end position="24"/>
    </location>
</feature>
<evidence type="ECO:0000256" key="1">
    <source>
        <dbReference type="SAM" id="MobiDB-lite"/>
    </source>
</evidence>
<feature type="non-terminal residue" evidence="2">
    <location>
        <position position="93"/>
    </location>
</feature>
<gene>
    <name evidence="2" type="ORF">IPOD504_LOCUS12572</name>
</gene>
<organism evidence="2 3">
    <name type="scientific">Iphiclides podalirius</name>
    <name type="common">scarce swallowtail</name>
    <dbReference type="NCBI Taxonomy" id="110791"/>
    <lineage>
        <taxon>Eukaryota</taxon>
        <taxon>Metazoa</taxon>
        <taxon>Ecdysozoa</taxon>
        <taxon>Arthropoda</taxon>
        <taxon>Hexapoda</taxon>
        <taxon>Insecta</taxon>
        <taxon>Pterygota</taxon>
        <taxon>Neoptera</taxon>
        <taxon>Endopterygota</taxon>
        <taxon>Lepidoptera</taxon>
        <taxon>Glossata</taxon>
        <taxon>Ditrysia</taxon>
        <taxon>Papilionoidea</taxon>
        <taxon>Papilionidae</taxon>
        <taxon>Papilioninae</taxon>
        <taxon>Iphiclides</taxon>
    </lineage>
</organism>
<reference evidence="2" key="1">
    <citation type="submission" date="2022-03" db="EMBL/GenBank/DDBJ databases">
        <authorList>
            <person name="Martin H S."/>
        </authorList>
    </citation>
    <scope>NUCLEOTIDE SEQUENCE</scope>
</reference>
<sequence>MNDTRAPKRGPKQPAWEAAASAASRLTDLSMPRQCRTSDIRRSDTSQAAFSITDRRPGEHFTTGFHEEVSGSKLGRFFGAASSRTRKPRRGVT</sequence>
<dbReference type="Proteomes" id="UP000837857">
    <property type="component" value="Chromosome 3"/>
</dbReference>
<evidence type="ECO:0000313" key="2">
    <source>
        <dbReference type="EMBL" id="CAH2063558.1"/>
    </source>
</evidence>
<dbReference type="EMBL" id="OW152815">
    <property type="protein sequence ID" value="CAH2063558.1"/>
    <property type="molecule type" value="Genomic_DNA"/>
</dbReference>
<protein>
    <submittedName>
        <fullName evidence="2">Uncharacterized protein</fullName>
    </submittedName>
</protein>
<proteinExistence type="predicted"/>
<evidence type="ECO:0000313" key="3">
    <source>
        <dbReference type="Proteomes" id="UP000837857"/>
    </source>
</evidence>
<name>A0ABN8IUC3_9NEOP</name>
<accession>A0ABN8IUC3</accession>
<keyword evidence="3" id="KW-1185">Reference proteome</keyword>